<dbReference type="InterPro" id="IPR001594">
    <property type="entry name" value="Palmitoyltrfase_DHHC"/>
</dbReference>
<dbReference type="AlphaFoldDB" id="A0AA85KIK1"/>
<dbReference type="PROSITE" id="PS50216">
    <property type="entry name" value="DHHC"/>
    <property type="match status" value="1"/>
</dbReference>
<organism evidence="9 11">
    <name type="scientific">Trichobilharzia regenti</name>
    <name type="common">Nasal bird schistosome</name>
    <dbReference type="NCBI Taxonomy" id="157069"/>
    <lineage>
        <taxon>Eukaryota</taxon>
        <taxon>Metazoa</taxon>
        <taxon>Spiralia</taxon>
        <taxon>Lophotrochozoa</taxon>
        <taxon>Platyhelminthes</taxon>
        <taxon>Trematoda</taxon>
        <taxon>Digenea</taxon>
        <taxon>Strigeidida</taxon>
        <taxon>Schistosomatoidea</taxon>
        <taxon>Schistosomatidae</taxon>
        <taxon>Trichobilharzia</taxon>
    </lineage>
</organism>
<feature type="transmembrane region" description="Helical" evidence="7">
    <location>
        <begin position="219"/>
        <end position="244"/>
    </location>
</feature>
<comment type="domain">
    <text evidence="7">The DHHC domain is required for palmitoyltransferase activity.</text>
</comment>
<dbReference type="WBParaSite" id="TREG1_88200.2">
    <property type="protein sequence ID" value="TREG1_88200.2"/>
    <property type="gene ID" value="TREG1_88200"/>
</dbReference>
<dbReference type="WBParaSite" id="TREG1_88200.1">
    <property type="protein sequence ID" value="TREG1_88200.1"/>
    <property type="gene ID" value="TREG1_88200"/>
</dbReference>
<dbReference type="PANTHER" id="PTHR12246">
    <property type="entry name" value="PALMITOYLTRANSFERASE ZDHHC16"/>
    <property type="match status" value="1"/>
</dbReference>
<reference evidence="10 11" key="2">
    <citation type="submission" date="2023-11" db="UniProtKB">
        <authorList>
            <consortium name="WormBaseParasite"/>
        </authorList>
    </citation>
    <scope>IDENTIFICATION</scope>
</reference>
<dbReference type="WBParaSite" id="TREG1_88200.3">
    <property type="protein sequence ID" value="TREG1_88200.3"/>
    <property type="gene ID" value="TREG1_88200"/>
</dbReference>
<evidence type="ECO:0000256" key="5">
    <source>
        <dbReference type="ARBA" id="ARBA00023136"/>
    </source>
</evidence>
<accession>A0AA85KIK1</accession>
<keyword evidence="5 7" id="KW-0472">Membrane</keyword>
<keyword evidence="9" id="KW-1185">Reference proteome</keyword>
<feature type="transmembrane region" description="Helical" evidence="7">
    <location>
        <begin position="21"/>
        <end position="43"/>
    </location>
</feature>
<name>A0AA85KIK1_TRIRE</name>
<protein>
    <recommendedName>
        <fullName evidence="7">Palmitoyltransferase</fullName>
        <ecNumber evidence="7">2.3.1.225</ecNumber>
    </recommendedName>
</protein>
<keyword evidence="4 7" id="KW-1133">Transmembrane helix</keyword>
<dbReference type="InterPro" id="IPR039859">
    <property type="entry name" value="PFA4/ZDH16/20/ERF2-like"/>
</dbReference>
<feature type="transmembrane region" description="Helical" evidence="7">
    <location>
        <begin position="175"/>
        <end position="199"/>
    </location>
</feature>
<sequence length="342" mass="40323">MNAYSKNRLSICLQKLNDFCSTIPATIIVLIIIWSYYTVVFVISQDVLTDTYPKILFFIPYHVIFVLSNLSFWKSTFARVTSIPKKFCLSANETKYFIELENDHDRSAFLSNLVDKKQLSVLTTGKTINPPFCDICFLLKPDRTHHCSSCMRCVPKMDHHCPWINNCVGYHNYKYFILFIFYGFIYCLMCFSFALPYFLGYVKVNRDSSNHSWSLFQAFMLALLSAVFAFALSILLLFHVYLIIRNRSTLEYFRRPNFRDKNNCVYGFDLGWKENFLQVFGDKIVYWLFPVFSSKGDGIYFEIRQNEAHEDYSLLLSEFRSIYCYLFVFILCIPQAQMTSFF</sequence>
<dbReference type="Pfam" id="PF01529">
    <property type="entry name" value="DHHC"/>
    <property type="match status" value="1"/>
</dbReference>
<comment type="catalytic activity">
    <reaction evidence="7">
        <text>L-cysteinyl-[protein] + hexadecanoyl-CoA = S-hexadecanoyl-L-cysteinyl-[protein] + CoA</text>
        <dbReference type="Rhea" id="RHEA:36683"/>
        <dbReference type="Rhea" id="RHEA-COMP:10131"/>
        <dbReference type="Rhea" id="RHEA-COMP:11032"/>
        <dbReference type="ChEBI" id="CHEBI:29950"/>
        <dbReference type="ChEBI" id="CHEBI:57287"/>
        <dbReference type="ChEBI" id="CHEBI:57379"/>
        <dbReference type="ChEBI" id="CHEBI:74151"/>
        <dbReference type="EC" id="2.3.1.225"/>
    </reaction>
</comment>
<evidence type="ECO:0000256" key="4">
    <source>
        <dbReference type="ARBA" id="ARBA00022989"/>
    </source>
</evidence>
<evidence type="ECO:0000256" key="1">
    <source>
        <dbReference type="ARBA" id="ARBA00004141"/>
    </source>
</evidence>
<reference evidence="9" key="1">
    <citation type="submission" date="2022-06" db="EMBL/GenBank/DDBJ databases">
        <authorList>
            <person name="Berger JAMES D."/>
            <person name="Berger JAMES D."/>
        </authorList>
    </citation>
    <scope>NUCLEOTIDE SEQUENCE [LARGE SCALE GENOMIC DNA]</scope>
</reference>
<keyword evidence="3 7" id="KW-0812">Transmembrane</keyword>
<keyword evidence="6 7" id="KW-0012">Acyltransferase</keyword>
<feature type="transmembrane region" description="Helical" evidence="7">
    <location>
        <begin position="55"/>
        <end position="73"/>
    </location>
</feature>
<dbReference type="GO" id="GO:0019706">
    <property type="term" value="F:protein-cysteine S-palmitoyltransferase activity"/>
    <property type="evidence" value="ECO:0007669"/>
    <property type="project" value="UniProtKB-EC"/>
</dbReference>
<comment type="subcellular location">
    <subcellularLocation>
        <location evidence="1">Membrane</location>
        <topology evidence="1">Multi-pass membrane protein</topology>
    </subcellularLocation>
</comment>
<dbReference type="GO" id="GO:0016020">
    <property type="term" value="C:membrane"/>
    <property type="evidence" value="ECO:0007669"/>
    <property type="project" value="UniProtKB-SubCell"/>
</dbReference>
<evidence type="ECO:0000313" key="9">
    <source>
        <dbReference type="Proteomes" id="UP000050795"/>
    </source>
</evidence>
<feature type="transmembrane region" description="Helical" evidence="7">
    <location>
        <begin position="322"/>
        <end position="341"/>
    </location>
</feature>
<evidence type="ECO:0000313" key="11">
    <source>
        <dbReference type="WBParaSite" id="TREG1_88200.2"/>
    </source>
</evidence>
<dbReference type="EC" id="2.3.1.225" evidence="7"/>
<evidence type="ECO:0000313" key="10">
    <source>
        <dbReference type="WBParaSite" id="TREG1_88200.1"/>
    </source>
</evidence>
<comment type="similarity">
    <text evidence="7">Belongs to the DHHC palmitoyltransferase family.</text>
</comment>
<dbReference type="Proteomes" id="UP000050795">
    <property type="component" value="Unassembled WGS sequence"/>
</dbReference>
<feature type="domain" description="Palmitoyltransferase DHHC" evidence="8">
    <location>
        <begin position="129"/>
        <end position="254"/>
    </location>
</feature>
<keyword evidence="2 7" id="KW-0808">Transferase</keyword>
<evidence type="ECO:0000256" key="3">
    <source>
        <dbReference type="ARBA" id="ARBA00022692"/>
    </source>
</evidence>
<evidence type="ECO:0000259" key="8">
    <source>
        <dbReference type="Pfam" id="PF01529"/>
    </source>
</evidence>
<evidence type="ECO:0000256" key="7">
    <source>
        <dbReference type="RuleBase" id="RU079119"/>
    </source>
</evidence>
<proteinExistence type="inferred from homology"/>
<evidence type="ECO:0000256" key="6">
    <source>
        <dbReference type="ARBA" id="ARBA00023315"/>
    </source>
</evidence>
<evidence type="ECO:0000256" key="2">
    <source>
        <dbReference type="ARBA" id="ARBA00022679"/>
    </source>
</evidence>